<dbReference type="InterPro" id="IPR013830">
    <property type="entry name" value="SGNH_hydro"/>
</dbReference>
<dbReference type="InterPro" id="IPR008265">
    <property type="entry name" value="Lipase_GDSL_AS"/>
</dbReference>
<accession>A0A1C3ELW5</accession>
<feature type="domain" description="SGNH hydrolase-type esterase" evidence="1">
    <location>
        <begin position="71"/>
        <end position="274"/>
    </location>
</feature>
<dbReference type="AlphaFoldDB" id="A0A1C3ELW5"/>
<evidence type="ECO:0000313" key="2">
    <source>
        <dbReference type="EMBL" id="ODA34222.1"/>
    </source>
</evidence>
<dbReference type="OrthoDB" id="2513075at2"/>
<dbReference type="PROSITE" id="PS01098">
    <property type="entry name" value="LIPASE_GDSL_SER"/>
    <property type="match status" value="1"/>
</dbReference>
<protein>
    <recommendedName>
        <fullName evidence="1">SGNH hydrolase-type esterase domain-containing protein</fullName>
    </recommendedName>
</protein>
<proteinExistence type="predicted"/>
<dbReference type="Proteomes" id="UP000094828">
    <property type="component" value="Unassembled WGS sequence"/>
</dbReference>
<gene>
    <name evidence="2" type="ORF">A6X21_17815</name>
</gene>
<dbReference type="STRING" id="1841610.A6X21_17815"/>
<dbReference type="EMBL" id="LYDR01000043">
    <property type="protein sequence ID" value="ODA34222.1"/>
    <property type="molecule type" value="Genomic_DNA"/>
</dbReference>
<dbReference type="GO" id="GO:0004622">
    <property type="term" value="F:phosphatidylcholine lysophospholipase activity"/>
    <property type="evidence" value="ECO:0007669"/>
    <property type="project" value="TreeGrafter"/>
</dbReference>
<dbReference type="Pfam" id="PF13472">
    <property type="entry name" value="Lipase_GDSL_2"/>
    <property type="match status" value="1"/>
</dbReference>
<dbReference type="RefSeq" id="WP_068846716.1">
    <property type="nucleotide sequence ID" value="NZ_LYDR01000043.1"/>
</dbReference>
<dbReference type="GO" id="GO:0006629">
    <property type="term" value="P:lipid metabolic process"/>
    <property type="evidence" value="ECO:0007669"/>
    <property type="project" value="InterPro"/>
</dbReference>
<name>A0A1C3ELW5_9PLAN</name>
<reference evidence="2 3" key="1">
    <citation type="submission" date="2016-05" db="EMBL/GenBank/DDBJ databases">
        <title>Genomic and physiological characterization of Planctopirus sp. isolated from fresh water lake.</title>
        <authorList>
            <person name="Subhash Y."/>
            <person name="Ramana C."/>
        </authorList>
    </citation>
    <scope>NUCLEOTIDE SEQUENCE [LARGE SCALE GENOMIC DNA]</scope>
    <source>
        <strain evidence="2 3">JC280</strain>
    </source>
</reference>
<dbReference type="PANTHER" id="PTHR30383">
    <property type="entry name" value="THIOESTERASE 1/PROTEASE 1/LYSOPHOSPHOLIPASE L1"/>
    <property type="match status" value="1"/>
</dbReference>
<evidence type="ECO:0000313" key="3">
    <source>
        <dbReference type="Proteomes" id="UP000094828"/>
    </source>
</evidence>
<dbReference type="InterPro" id="IPR051532">
    <property type="entry name" value="Ester_Hydrolysis_Enzymes"/>
</dbReference>
<dbReference type="PANTHER" id="PTHR30383:SF5">
    <property type="entry name" value="SGNH HYDROLASE-TYPE ESTERASE DOMAIN-CONTAINING PROTEIN"/>
    <property type="match status" value="1"/>
</dbReference>
<dbReference type="Gene3D" id="3.40.50.1110">
    <property type="entry name" value="SGNH hydrolase"/>
    <property type="match status" value="1"/>
</dbReference>
<organism evidence="2 3">
    <name type="scientific">Planctopirus hydrillae</name>
    <dbReference type="NCBI Taxonomy" id="1841610"/>
    <lineage>
        <taxon>Bacteria</taxon>
        <taxon>Pseudomonadati</taxon>
        <taxon>Planctomycetota</taxon>
        <taxon>Planctomycetia</taxon>
        <taxon>Planctomycetales</taxon>
        <taxon>Planctomycetaceae</taxon>
        <taxon>Planctopirus</taxon>
    </lineage>
</organism>
<dbReference type="SUPFAM" id="SSF52266">
    <property type="entry name" value="SGNH hydrolase"/>
    <property type="match status" value="1"/>
</dbReference>
<sequence length="455" mass="51955">MHPAIDSSVLQTTRTQRSLRISGRRRAPCQSLARRLLTISSRLCAILLASWVIGQSVMAQVDVEEHDVIVFYGDSITQGGQYVDLVETWLLASRPEWKGRIYNRGISSETLSGLTEADHKPPRPCALDRFTRDLPPLKPTIIVSCFGMNDGIYHPFDWNRFFAYRDGVLSMLDRSFGEALAEDVIILTPPPFDPYQRKASDLKATHFGYRFPYLNYDDTLGTYSQWLLTLSERDHVHVGDLHGSMNDWLARRREEDVSFHLAPDAVHPNTTGHWLMAMTAAKMLSLQQPDVERVFVPGNSETIYRASTTENVPWFIPDVDEKLLAWHREEGHLPQPAWQADLSELDDEPDDRQIRLTANNEEVWLGTLGQLRDGINLPSLEIPPLKARAEKLHQAVATRRKIEYQAWRRSFAPQKETPPKPEETPEAVADQLSQLATIIEVQRLPVIINWVIELR</sequence>
<keyword evidence="3" id="KW-1185">Reference proteome</keyword>
<evidence type="ECO:0000259" key="1">
    <source>
        <dbReference type="Pfam" id="PF13472"/>
    </source>
</evidence>
<comment type="caution">
    <text evidence="2">The sequence shown here is derived from an EMBL/GenBank/DDBJ whole genome shotgun (WGS) entry which is preliminary data.</text>
</comment>
<dbReference type="InterPro" id="IPR036514">
    <property type="entry name" value="SGNH_hydro_sf"/>
</dbReference>
<dbReference type="CDD" id="cd01834">
    <property type="entry name" value="SGNH_hydrolase_like_2"/>
    <property type="match status" value="1"/>
</dbReference>